<name>M7Y1Q6_9BACT</name>
<proteinExistence type="predicted"/>
<organism evidence="1 2">
    <name type="scientific">Mariniradius saccharolyticus AK6</name>
    <dbReference type="NCBI Taxonomy" id="1239962"/>
    <lineage>
        <taxon>Bacteria</taxon>
        <taxon>Pseudomonadati</taxon>
        <taxon>Bacteroidota</taxon>
        <taxon>Cytophagia</taxon>
        <taxon>Cytophagales</taxon>
        <taxon>Cyclobacteriaceae</taxon>
        <taxon>Mariniradius</taxon>
    </lineage>
</organism>
<gene>
    <name evidence="1" type="ORF">C943_02586</name>
</gene>
<keyword evidence="2" id="KW-1185">Reference proteome</keyword>
<dbReference type="InParanoid" id="M7Y1Q6"/>
<dbReference type="EMBL" id="AMZY02000021">
    <property type="protein sequence ID" value="EMS31146.1"/>
    <property type="molecule type" value="Genomic_DNA"/>
</dbReference>
<comment type="caution">
    <text evidence="1">The sequence shown here is derived from an EMBL/GenBank/DDBJ whole genome shotgun (WGS) entry which is preliminary data.</text>
</comment>
<reference evidence="1" key="1">
    <citation type="submission" date="2013-01" db="EMBL/GenBank/DDBJ databases">
        <title>Genome assembly of Mariniradius saccharolyticus AK6.</title>
        <authorList>
            <person name="Vaidya B."/>
            <person name="Khatri I."/>
            <person name="Tanuku N.R.S."/>
            <person name="Subramanian S."/>
            <person name="Pinnaka A."/>
        </authorList>
    </citation>
    <scope>NUCLEOTIDE SEQUENCE [LARGE SCALE GENOMIC DNA]</scope>
    <source>
        <strain evidence="1">AK6</strain>
    </source>
</reference>
<evidence type="ECO:0000313" key="2">
    <source>
        <dbReference type="Proteomes" id="UP000010953"/>
    </source>
</evidence>
<dbReference type="eggNOG" id="ENOG5032QF2">
    <property type="taxonomic scope" value="Bacteria"/>
</dbReference>
<evidence type="ECO:0000313" key="1">
    <source>
        <dbReference type="EMBL" id="EMS31146.1"/>
    </source>
</evidence>
<protein>
    <submittedName>
        <fullName evidence="1">Uncharacterized protein</fullName>
    </submittedName>
</protein>
<sequence length="95" mass="10954">MNPISYMNMDEFGMSKFSKKEVLSDGTQKEERRYQLLRAVLLHFVEHQTVKVRILKENDETFQIECAVICVTDEHLMLKSGLVVPIAAILSIELL</sequence>
<dbReference type="Proteomes" id="UP000010953">
    <property type="component" value="Unassembled WGS sequence"/>
</dbReference>
<dbReference type="OrthoDB" id="982075at2"/>
<dbReference type="RefSeq" id="WP_008631487.1">
    <property type="nucleotide sequence ID" value="NZ_AMZY02000021.1"/>
</dbReference>
<dbReference type="AlphaFoldDB" id="M7Y1Q6"/>
<accession>M7Y1Q6</accession>